<feature type="binding site" evidence="6">
    <location>
        <position position="117"/>
    </location>
    <ligand>
        <name>Zn(2+)</name>
        <dbReference type="ChEBI" id="CHEBI:29105"/>
        <label>1</label>
    </ligand>
</feature>
<evidence type="ECO:0000313" key="10">
    <source>
        <dbReference type="EMBL" id="KNC46537.1"/>
    </source>
</evidence>
<dbReference type="RefSeq" id="XP_013760318.1">
    <property type="nucleotide sequence ID" value="XM_013904864.1"/>
</dbReference>
<proteinExistence type="inferred from homology"/>
<dbReference type="InterPro" id="IPR003607">
    <property type="entry name" value="HD/PDEase_dom"/>
</dbReference>
<dbReference type="Gene3D" id="1.10.1300.10">
    <property type="entry name" value="3'5'-cyclic nucleotide phosphodiesterase, catalytic domain"/>
    <property type="match status" value="1"/>
</dbReference>
<dbReference type="EMBL" id="GL349443">
    <property type="protein sequence ID" value="KNC46537.1"/>
    <property type="molecule type" value="Genomic_DNA"/>
</dbReference>
<evidence type="ECO:0000259" key="8">
    <source>
        <dbReference type="PROSITE" id="PS50042"/>
    </source>
</evidence>
<evidence type="ECO:0000256" key="4">
    <source>
        <dbReference type="PIRSR" id="PIRSR623088-1"/>
    </source>
</evidence>
<dbReference type="FunFam" id="1.10.1300.10:FF:000006">
    <property type="entry name" value="Phosphodiesterase 9A"/>
    <property type="match status" value="1"/>
</dbReference>
<feature type="binding site" evidence="6">
    <location>
        <position position="118"/>
    </location>
    <ligand>
        <name>Zn(2+)</name>
        <dbReference type="ChEBI" id="CHEBI:29105"/>
        <label>2</label>
    </ligand>
</feature>
<dbReference type="eggNOG" id="KOG3689">
    <property type="taxonomic scope" value="Eukaryota"/>
</dbReference>
<dbReference type="GeneID" id="25562617"/>
<dbReference type="SMART" id="SM00100">
    <property type="entry name" value="cNMP"/>
    <property type="match status" value="1"/>
</dbReference>
<evidence type="ECO:0000256" key="3">
    <source>
        <dbReference type="ARBA" id="ARBA00022801"/>
    </source>
</evidence>
<dbReference type="SUPFAM" id="SSF51206">
    <property type="entry name" value="cAMP-binding domain-like"/>
    <property type="match status" value="1"/>
</dbReference>
<keyword evidence="2 6" id="KW-0479">Metal-binding</keyword>
<dbReference type="InterPro" id="IPR000595">
    <property type="entry name" value="cNMP-bd_dom"/>
</dbReference>
<keyword evidence="11" id="KW-1185">Reference proteome</keyword>
<keyword evidence="1" id="KW-0140">cGMP</keyword>
<dbReference type="GO" id="GO:0004114">
    <property type="term" value="F:3',5'-cyclic-nucleotide phosphodiesterase activity"/>
    <property type="evidence" value="ECO:0007669"/>
    <property type="project" value="InterPro"/>
</dbReference>
<accession>A0A0L0D2K4</accession>
<dbReference type="STRING" id="461836.A0A0L0D2K4"/>
<evidence type="ECO:0000256" key="6">
    <source>
        <dbReference type="PIRSR" id="PIRSR623088-3"/>
    </source>
</evidence>
<feature type="binding site" evidence="5">
    <location>
        <position position="118"/>
    </location>
    <ligand>
        <name>AMP</name>
        <dbReference type="ChEBI" id="CHEBI:456215"/>
    </ligand>
</feature>
<feature type="binding site" evidence="6">
    <location>
        <position position="227"/>
    </location>
    <ligand>
        <name>Zn(2+)</name>
        <dbReference type="ChEBI" id="CHEBI:29105"/>
        <label>1</label>
    </ligand>
</feature>
<feature type="binding site" evidence="5">
    <location>
        <position position="227"/>
    </location>
    <ligand>
        <name>AMP</name>
        <dbReference type="ChEBI" id="CHEBI:456215"/>
    </ligand>
</feature>
<evidence type="ECO:0000313" key="11">
    <source>
        <dbReference type="Proteomes" id="UP000054408"/>
    </source>
</evidence>
<dbReference type="OrthoDB" id="546632at2759"/>
<dbReference type="Pfam" id="PF00233">
    <property type="entry name" value="PDEase_I"/>
    <property type="match status" value="1"/>
</dbReference>
<feature type="binding site" evidence="6">
    <location>
        <position position="80"/>
    </location>
    <ligand>
        <name>Zn(2+)</name>
        <dbReference type="ChEBI" id="CHEBI:29105"/>
        <label>1</label>
    </ligand>
</feature>
<dbReference type="Proteomes" id="UP000054408">
    <property type="component" value="Unassembled WGS sequence"/>
</dbReference>
<dbReference type="InterPro" id="IPR014710">
    <property type="entry name" value="RmlC-like_jellyroll"/>
</dbReference>
<dbReference type="InterPro" id="IPR023088">
    <property type="entry name" value="PDEase"/>
</dbReference>
<keyword evidence="3 7" id="KW-0378">Hydrolase</keyword>
<feature type="domain" description="Cyclic nucleotide-binding" evidence="8">
    <location>
        <begin position="340"/>
        <end position="419"/>
    </location>
</feature>
<dbReference type="eggNOG" id="KOG0500">
    <property type="taxonomic scope" value="Eukaryota"/>
</dbReference>
<organism evidence="10 11">
    <name type="scientific">Thecamonas trahens ATCC 50062</name>
    <dbReference type="NCBI Taxonomy" id="461836"/>
    <lineage>
        <taxon>Eukaryota</taxon>
        <taxon>Apusozoa</taxon>
        <taxon>Apusomonadida</taxon>
        <taxon>Apusomonadidae</taxon>
        <taxon>Thecamonas</taxon>
    </lineage>
</organism>
<evidence type="ECO:0000259" key="9">
    <source>
        <dbReference type="PROSITE" id="PS51845"/>
    </source>
</evidence>
<comment type="similarity">
    <text evidence="7">Belongs to the cyclic nucleotide phosphodiesterase family.</text>
</comment>
<dbReference type="InterPro" id="IPR018490">
    <property type="entry name" value="cNMP-bd_dom_sf"/>
</dbReference>
<evidence type="ECO:0000256" key="7">
    <source>
        <dbReference type="RuleBase" id="RU363067"/>
    </source>
</evidence>
<dbReference type="CDD" id="cd00038">
    <property type="entry name" value="CAP_ED"/>
    <property type="match status" value="1"/>
</dbReference>
<evidence type="ECO:0000256" key="1">
    <source>
        <dbReference type="ARBA" id="ARBA00022535"/>
    </source>
</evidence>
<feature type="binding site" evidence="5">
    <location>
        <position position="278"/>
    </location>
    <ligand>
        <name>AMP</name>
        <dbReference type="ChEBI" id="CHEBI:456215"/>
    </ligand>
</feature>
<dbReference type="OMA" id="HYTSREM"/>
<evidence type="ECO:0000256" key="5">
    <source>
        <dbReference type="PIRSR" id="PIRSR623088-2"/>
    </source>
</evidence>
<dbReference type="InterPro" id="IPR023174">
    <property type="entry name" value="PDEase_CS"/>
</dbReference>
<dbReference type="PROSITE" id="PS51845">
    <property type="entry name" value="PDEASE_I_2"/>
    <property type="match status" value="1"/>
</dbReference>
<gene>
    <name evidence="10" type="ORF">AMSG_02973</name>
</gene>
<dbReference type="PROSITE" id="PS50042">
    <property type="entry name" value="CNMP_BINDING_3"/>
    <property type="match status" value="1"/>
</dbReference>
<feature type="binding site" evidence="5">
    <location>
        <begin position="76"/>
        <end position="80"/>
    </location>
    <ligand>
        <name>AMP</name>
        <dbReference type="ChEBI" id="CHEBI:456215"/>
    </ligand>
</feature>
<name>A0A0L0D2K4_THETB</name>
<dbReference type="GO" id="GO:0046872">
    <property type="term" value="F:metal ion binding"/>
    <property type="evidence" value="ECO:0007669"/>
    <property type="project" value="UniProtKB-KW"/>
</dbReference>
<dbReference type="PANTHER" id="PTHR11347">
    <property type="entry name" value="CYCLIC NUCLEOTIDE PHOSPHODIESTERASE"/>
    <property type="match status" value="1"/>
</dbReference>
<dbReference type="Gene3D" id="2.60.120.10">
    <property type="entry name" value="Jelly Rolls"/>
    <property type="match status" value="1"/>
</dbReference>
<dbReference type="PRINTS" id="PR00387">
    <property type="entry name" value="PDIESTERASE1"/>
</dbReference>
<dbReference type="Pfam" id="PF00027">
    <property type="entry name" value="cNMP_binding"/>
    <property type="match status" value="1"/>
</dbReference>
<evidence type="ECO:0000256" key="2">
    <source>
        <dbReference type="ARBA" id="ARBA00022723"/>
    </source>
</evidence>
<sequence length="459" mass="53480">MAATSDDPRAFITDEVKESLTTPDFDMWHYSREQCVYLIEYMFREQGFVEAFQIEEEILETFLHTVRHNYHETPFHNFHHCFCVTQMLYCIIHACDEVEFFLTPLERLSVMVATIIHDLDHRGLNNNYHINSRSDLAINYNDQSVLENHHCATGFRILQRPRCNILQHLSLEDYKFVRKTVIACVLSTDMGKHFSQRSQWRAVVAEFNPEDATHREWLCRMMVCCSDISNEVRPWWVSRPWATNLMEEFFAQSDREKIEGLPVMSFMDRDQAQLEAGQVGFIENILRPLWQEAAELLPELQPFIERINENLAHWVMFMQHKRSQILLHVVEESHKPGISFNAGDVIVRMGEISSKMYFLRAGTVEVRAEDMTTVWDTMGQGAFFGEVGAFKGIPRTANIVAKTQCEILVVGRDDVLELLDGYPNHVRFIEDICTERLEKHAKRQEAAELAEHDLIEFAG</sequence>
<dbReference type="EC" id="3.1.4.-" evidence="7"/>
<reference evidence="10 11" key="1">
    <citation type="submission" date="2010-05" db="EMBL/GenBank/DDBJ databases">
        <title>The Genome Sequence of Thecamonas trahens ATCC 50062.</title>
        <authorList>
            <consortium name="The Broad Institute Genome Sequencing Platform"/>
            <person name="Russ C."/>
            <person name="Cuomo C."/>
            <person name="Shea T."/>
            <person name="Young S.K."/>
            <person name="Zeng Q."/>
            <person name="Koehrsen M."/>
            <person name="Haas B."/>
            <person name="Borodovsky M."/>
            <person name="Guigo R."/>
            <person name="Alvarado L."/>
            <person name="Berlin A."/>
            <person name="Bochicchio J."/>
            <person name="Borenstein D."/>
            <person name="Chapman S."/>
            <person name="Chen Z."/>
            <person name="Freedman E."/>
            <person name="Gellesch M."/>
            <person name="Goldberg J."/>
            <person name="Griggs A."/>
            <person name="Gujja S."/>
            <person name="Heilman E."/>
            <person name="Heiman D."/>
            <person name="Hepburn T."/>
            <person name="Howarth C."/>
            <person name="Jen D."/>
            <person name="Larson L."/>
            <person name="Mehta T."/>
            <person name="Park D."/>
            <person name="Pearson M."/>
            <person name="Roberts A."/>
            <person name="Saif S."/>
            <person name="Shenoy N."/>
            <person name="Sisk P."/>
            <person name="Stolte C."/>
            <person name="Sykes S."/>
            <person name="Thomson T."/>
            <person name="Walk T."/>
            <person name="White J."/>
            <person name="Yandava C."/>
            <person name="Burger G."/>
            <person name="Gray M.W."/>
            <person name="Holland P.W.H."/>
            <person name="King N."/>
            <person name="Lang F.B.F."/>
            <person name="Roger A.J."/>
            <person name="Ruiz-Trillo I."/>
            <person name="Lander E."/>
            <person name="Nusbaum C."/>
        </authorList>
    </citation>
    <scope>NUCLEOTIDE SEQUENCE [LARGE SCALE GENOMIC DNA]</scope>
    <source>
        <strain evidence="10 11">ATCC 50062</strain>
    </source>
</reference>
<dbReference type="InterPro" id="IPR002073">
    <property type="entry name" value="PDEase_catalytic_dom"/>
</dbReference>
<feature type="active site" description="Proton donor" evidence="4">
    <location>
        <position position="76"/>
    </location>
</feature>
<dbReference type="InterPro" id="IPR036971">
    <property type="entry name" value="PDEase_catalytic_dom_sf"/>
</dbReference>
<dbReference type="SUPFAM" id="SSF109604">
    <property type="entry name" value="HD-domain/PDEase-like"/>
    <property type="match status" value="1"/>
</dbReference>
<feature type="binding site" evidence="6">
    <location>
        <position position="118"/>
    </location>
    <ligand>
        <name>Zn(2+)</name>
        <dbReference type="ChEBI" id="CHEBI:29105"/>
        <label>1</label>
    </ligand>
</feature>
<dbReference type="GO" id="GO:0007165">
    <property type="term" value="P:signal transduction"/>
    <property type="evidence" value="ECO:0007669"/>
    <property type="project" value="InterPro"/>
</dbReference>
<dbReference type="CDD" id="cd00077">
    <property type="entry name" value="HDc"/>
    <property type="match status" value="1"/>
</dbReference>
<feature type="domain" description="PDEase" evidence="9">
    <location>
        <begin position="1"/>
        <end position="321"/>
    </location>
</feature>
<dbReference type="PROSITE" id="PS00126">
    <property type="entry name" value="PDEASE_I_1"/>
    <property type="match status" value="1"/>
</dbReference>
<comment type="cofactor">
    <cofactor evidence="7">
        <name>a divalent metal cation</name>
        <dbReference type="ChEBI" id="CHEBI:60240"/>
    </cofactor>
    <text evidence="7">Binds 2 divalent metal cations per subunit. Site 1 may preferentially bind zinc ions, while site 2 has a preference for magnesium and/or manganese ions.</text>
</comment>
<protein>
    <recommendedName>
        <fullName evidence="7">Phosphodiesterase</fullName>
        <ecNumber evidence="7">3.1.4.-</ecNumber>
    </recommendedName>
</protein>
<dbReference type="AlphaFoldDB" id="A0A0L0D2K4"/>